<dbReference type="SUPFAM" id="SSF48208">
    <property type="entry name" value="Six-hairpin glycosidases"/>
    <property type="match status" value="1"/>
</dbReference>
<evidence type="ECO:0000313" key="4">
    <source>
        <dbReference type="EMBL" id="MFC5531836.1"/>
    </source>
</evidence>
<dbReference type="Gene3D" id="1.50.10.10">
    <property type="match status" value="1"/>
</dbReference>
<dbReference type="RefSeq" id="WP_378113797.1">
    <property type="nucleotide sequence ID" value="NZ_JBHSNC010000056.1"/>
</dbReference>
<feature type="domain" description="Glycosyl hydrolase family 95 catalytic" evidence="3">
    <location>
        <begin position="276"/>
        <end position="682"/>
    </location>
</feature>
<feature type="domain" description="Alpha fucosidase A-like C-terminal" evidence="2">
    <location>
        <begin position="684"/>
        <end position="774"/>
    </location>
</feature>
<dbReference type="PANTHER" id="PTHR31084:SF0">
    <property type="entry name" value="ALPHA-L-FUCOSIDASE 2"/>
    <property type="match status" value="1"/>
</dbReference>
<proteinExistence type="predicted"/>
<dbReference type="InterPro" id="IPR054363">
    <property type="entry name" value="GH95_cat"/>
</dbReference>
<dbReference type="Pfam" id="PF14498">
    <property type="entry name" value="Glyco_hyd_65N_2"/>
    <property type="match status" value="1"/>
</dbReference>
<accession>A0ABW0R503</accession>
<reference evidence="5" key="1">
    <citation type="journal article" date="2019" name="Int. J. Syst. Evol. Microbiol.">
        <title>The Global Catalogue of Microorganisms (GCM) 10K type strain sequencing project: providing services to taxonomists for standard genome sequencing and annotation.</title>
        <authorList>
            <consortium name="The Broad Institute Genomics Platform"/>
            <consortium name="The Broad Institute Genome Sequencing Center for Infectious Disease"/>
            <person name="Wu L."/>
            <person name="Ma J."/>
        </authorList>
    </citation>
    <scope>NUCLEOTIDE SEQUENCE [LARGE SCALE GENOMIC DNA]</scope>
    <source>
        <strain evidence="5">CGMCC 1.18578</strain>
    </source>
</reference>
<keyword evidence="4" id="KW-0378">Hydrolase</keyword>
<evidence type="ECO:0000259" key="3">
    <source>
        <dbReference type="Pfam" id="PF22124"/>
    </source>
</evidence>
<evidence type="ECO:0000259" key="2">
    <source>
        <dbReference type="Pfam" id="PF21307"/>
    </source>
</evidence>
<dbReference type="InterPro" id="IPR049053">
    <property type="entry name" value="AFCA-like_C"/>
</dbReference>
<dbReference type="InterPro" id="IPR016518">
    <property type="entry name" value="Alpha-L-fucosidase"/>
</dbReference>
<dbReference type="Pfam" id="PF21307">
    <property type="entry name" value="Glyco_hydro_95_C"/>
    <property type="match status" value="1"/>
</dbReference>
<gene>
    <name evidence="4" type="ORF">ACFPQ4_20665</name>
</gene>
<name>A0ABW0R503_9BACL</name>
<dbReference type="Pfam" id="PF22124">
    <property type="entry name" value="Glyco_hydro_95_cat"/>
    <property type="match status" value="1"/>
</dbReference>
<comment type="caution">
    <text evidence="4">The sequence shown here is derived from an EMBL/GenBank/DDBJ whole genome shotgun (WGS) entry which is preliminary data.</text>
</comment>
<dbReference type="InterPro" id="IPR027414">
    <property type="entry name" value="GH95_N_dom"/>
</dbReference>
<evidence type="ECO:0000259" key="1">
    <source>
        <dbReference type="Pfam" id="PF14498"/>
    </source>
</evidence>
<dbReference type="GO" id="GO:0016787">
    <property type="term" value="F:hydrolase activity"/>
    <property type="evidence" value="ECO:0007669"/>
    <property type="project" value="UniProtKB-KW"/>
</dbReference>
<organism evidence="4 5">
    <name type="scientific">Cohnella yongneupensis</name>
    <dbReference type="NCBI Taxonomy" id="425006"/>
    <lineage>
        <taxon>Bacteria</taxon>
        <taxon>Bacillati</taxon>
        <taxon>Bacillota</taxon>
        <taxon>Bacilli</taxon>
        <taxon>Bacillales</taxon>
        <taxon>Paenibacillaceae</taxon>
        <taxon>Cohnella</taxon>
    </lineage>
</organism>
<keyword evidence="5" id="KW-1185">Reference proteome</keyword>
<dbReference type="EMBL" id="JBHSNC010000056">
    <property type="protein sequence ID" value="MFC5531836.1"/>
    <property type="molecule type" value="Genomic_DNA"/>
</dbReference>
<dbReference type="PANTHER" id="PTHR31084">
    <property type="entry name" value="ALPHA-L-FUCOSIDASE 2"/>
    <property type="match status" value="1"/>
</dbReference>
<dbReference type="Proteomes" id="UP001596108">
    <property type="component" value="Unassembled WGS sequence"/>
</dbReference>
<evidence type="ECO:0000313" key="5">
    <source>
        <dbReference type="Proteomes" id="UP001596108"/>
    </source>
</evidence>
<dbReference type="InterPro" id="IPR012341">
    <property type="entry name" value="6hp_glycosidase-like_sf"/>
</dbReference>
<sequence length="779" mass="86438">MNWRLMYDRPASVWEEALPIGNGRLGAMVFGGTSAERIELNEDTLWAGFARDPVNYEAQRHLAKVRELVFAGRYVEAQRLIDGKMLGRDVEPYLPLGCLNLTHAGDRAKVADYRRELDLADGIASVQYRLGATTVRGEMLASVPDQAITVHYKTVGGNIDMDIGLDSKLRHNVIAKDGEIVLRGRAPSHIADNYREDHPSPILYEEGLGLPFEARIAVRTDGERMAASDRIAVKDASWVTLYIVAETGFAGYDAAPDEAGMSARCVDRLMHASASSFESIKARHVQEHRKLFERVSLTLGSENDDERSLMPTDVRLLRYQAGEADLQLEALYYQYGRYLLMGSSRPGTQPANLQGIWNPHVQPPWHSDYTVNINTQMNYWHAESSNLSECHEPLFDMLADLSVTGQRTALVHYGSRGWTTHHNVDLWRMSTPTGGSAMWAFWPLGGAWLVRHLWDRYLFGGDERFLREQAFPVMKGAALFCLDWLVEGPDDVLVTNPSTSPENEFLTANGERCSVSLASTMDIAIIRELFDSCLAAITIIGGDEDFRDEIAAALAKLPPYKIGRHGQLQEWFEDFEEAEPGHRHVSHLYGLYPGNQIHEGTPELFEAASKTLNRRLAHGGGHTGWSCAWLINLFARLKDGEQAYGAVRTLLAKSTYPNLLDAHPPFQIDGNFGGAAGVVEMLLQSQHGVIELLPALPVVWRDGSISGLRARGGIGVDIVWREGTLQHALIRADRDGRISVRYAGEKLSVTDDNEAIPPLAEGEGEFVAVAGGIYWVTLV</sequence>
<dbReference type="InterPro" id="IPR008928">
    <property type="entry name" value="6-hairpin_glycosidase_sf"/>
</dbReference>
<dbReference type="PIRSF" id="PIRSF007663">
    <property type="entry name" value="UCP007663"/>
    <property type="match status" value="1"/>
</dbReference>
<feature type="domain" description="Glycosyl hydrolase family 95 N-terminal" evidence="1">
    <location>
        <begin position="5"/>
        <end position="251"/>
    </location>
</feature>
<protein>
    <submittedName>
        <fullName evidence="4">Glycoside hydrolase N-terminal domain-containing protein</fullName>
    </submittedName>
</protein>